<dbReference type="GO" id="GO:0005886">
    <property type="term" value="C:plasma membrane"/>
    <property type="evidence" value="ECO:0007669"/>
    <property type="project" value="UniProtKB-SubCell"/>
</dbReference>
<feature type="transmembrane region" description="Helical" evidence="5">
    <location>
        <begin position="182"/>
        <end position="200"/>
    </location>
</feature>
<reference evidence="7 8" key="1">
    <citation type="submission" date="2016-10" db="EMBL/GenBank/DDBJ databases">
        <authorList>
            <person name="de Groot N.N."/>
        </authorList>
    </citation>
    <scope>NUCLEOTIDE SEQUENCE [LARGE SCALE GENOMIC DNA]</scope>
    <source>
        <strain evidence="7 8">MT12</strain>
    </source>
</reference>
<evidence type="ECO:0000259" key="6">
    <source>
        <dbReference type="PROSITE" id="PS51012"/>
    </source>
</evidence>
<evidence type="ECO:0000256" key="5">
    <source>
        <dbReference type="RuleBase" id="RU361157"/>
    </source>
</evidence>
<dbReference type="Pfam" id="PF01061">
    <property type="entry name" value="ABC2_membrane"/>
    <property type="match status" value="1"/>
</dbReference>
<keyword evidence="5" id="KW-1003">Cell membrane</keyword>
<dbReference type="InterPro" id="IPR047817">
    <property type="entry name" value="ABC2_TM_bact-type"/>
</dbReference>
<comment type="subcellular location">
    <subcellularLocation>
        <location evidence="5">Cell inner membrane</location>
        <topology evidence="5">Multi-pass membrane protein</topology>
    </subcellularLocation>
    <subcellularLocation>
        <location evidence="1">Membrane</location>
        <topology evidence="1">Multi-pass membrane protein</topology>
    </subcellularLocation>
</comment>
<keyword evidence="2 5" id="KW-0812">Transmembrane</keyword>
<evidence type="ECO:0000313" key="7">
    <source>
        <dbReference type="EMBL" id="SED87191.1"/>
    </source>
</evidence>
<dbReference type="EMBL" id="FNTH01000001">
    <property type="protein sequence ID" value="SED87191.1"/>
    <property type="molecule type" value="Genomic_DNA"/>
</dbReference>
<feature type="domain" description="ABC transmembrane type-2" evidence="6">
    <location>
        <begin position="32"/>
        <end position="258"/>
    </location>
</feature>
<dbReference type="InterPro" id="IPR052902">
    <property type="entry name" value="ABC-2_transporter"/>
</dbReference>
<dbReference type="InterPro" id="IPR013525">
    <property type="entry name" value="ABC2_TM"/>
</dbReference>
<keyword evidence="5" id="KW-0813">Transport</keyword>
<evidence type="ECO:0000256" key="2">
    <source>
        <dbReference type="ARBA" id="ARBA00022692"/>
    </source>
</evidence>
<dbReference type="GO" id="GO:0140359">
    <property type="term" value="F:ABC-type transporter activity"/>
    <property type="evidence" value="ECO:0007669"/>
    <property type="project" value="InterPro"/>
</dbReference>
<feature type="transmembrane region" description="Helical" evidence="5">
    <location>
        <begin position="68"/>
        <end position="91"/>
    </location>
</feature>
<organism evidence="7 8">
    <name type="scientific">Bradyrhizobium erythrophlei</name>
    <dbReference type="NCBI Taxonomy" id="1437360"/>
    <lineage>
        <taxon>Bacteria</taxon>
        <taxon>Pseudomonadati</taxon>
        <taxon>Pseudomonadota</taxon>
        <taxon>Alphaproteobacteria</taxon>
        <taxon>Hyphomicrobiales</taxon>
        <taxon>Nitrobacteraceae</taxon>
        <taxon>Bradyrhizobium</taxon>
    </lineage>
</organism>
<dbReference type="PROSITE" id="PS51012">
    <property type="entry name" value="ABC_TM2"/>
    <property type="match status" value="1"/>
</dbReference>
<name>A0A1H5E7V1_9BRAD</name>
<sequence>MPATRVDAMTQSLNRIAAMTARYYYILRSSWLRLLEIIYWPAMQMLVWGFLYTYLYQSKSAMASTAGLLLGAVLLWDVLFRGQLGFTFTFLEEIWSRNLANLMMSPLQPFELAASLMLMSLIRLVIGTLPVTLLTLLLFGFNVYAMGPGLIAFFFNLVLTSWAIGLVVAGLVIRQGLGAESLAYSIMIVLLPLCCVYYPVEALPAWLHPVAWSLTPTYVFEGMRAVLLDGTFRTDLMIECLALNAVYLGLGFATFVALLQSARHKGGLLTMGE</sequence>
<evidence type="ECO:0000256" key="1">
    <source>
        <dbReference type="ARBA" id="ARBA00004141"/>
    </source>
</evidence>
<dbReference type="AlphaFoldDB" id="A0A1H5E7V1"/>
<evidence type="ECO:0000313" key="8">
    <source>
        <dbReference type="Proteomes" id="UP000198992"/>
    </source>
</evidence>
<dbReference type="Proteomes" id="UP000198992">
    <property type="component" value="Unassembled WGS sequence"/>
</dbReference>
<accession>A0A1H5E7V1</accession>
<dbReference type="PANTHER" id="PTHR43027">
    <property type="entry name" value="DOXORUBICIN RESISTANCE ABC TRANSPORTER PERMEASE PROTEIN DRRC-RELATED"/>
    <property type="match status" value="1"/>
</dbReference>
<keyword evidence="3 5" id="KW-1133">Transmembrane helix</keyword>
<proteinExistence type="inferred from homology"/>
<feature type="transmembrane region" description="Helical" evidence="5">
    <location>
        <begin position="151"/>
        <end position="173"/>
    </location>
</feature>
<dbReference type="PANTHER" id="PTHR43027:SF1">
    <property type="entry name" value="DOXORUBICIN RESISTANCE ABC TRANSPORTER PERMEASE PROTEIN DRRC-RELATED"/>
    <property type="match status" value="1"/>
</dbReference>
<evidence type="ECO:0000256" key="3">
    <source>
        <dbReference type="ARBA" id="ARBA00022989"/>
    </source>
</evidence>
<feature type="transmembrane region" description="Helical" evidence="5">
    <location>
        <begin position="112"/>
        <end position="139"/>
    </location>
</feature>
<comment type="similarity">
    <text evidence="5">Belongs to the ABC-2 integral membrane protein family.</text>
</comment>
<keyword evidence="4 5" id="KW-0472">Membrane</keyword>
<evidence type="ECO:0000256" key="4">
    <source>
        <dbReference type="ARBA" id="ARBA00023136"/>
    </source>
</evidence>
<feature type="transmembrane region" description="Helical" evidence="5">
    <location>
        <begin position="37"/>
        <end position="56"/>
    </location>
</feature>
<feature type="transmembrane region" description="Helical" evidence="5">
    <location>
        <begin position="236"/>
        <end position="259"/>
    </location>
</feature>
<protein>
    <recommendedName>
        <fullName evidence="5">Transport permease protein</fullName>
    </recommendedName>
</protein>
<gene>
    <name evidence="7" type="ORF">SAMN05444164_6108</name>
</gene>